<evidence type="ECO:0000313" key="5">
    <source>
        <dbReference type="Proteomes" id="UP000093695"/>
    </source>
</evidence>
<dbReference type="Proteomes" id="UP000093695">
    <property type="component" value="Chromosome"/>
</dbReference>
<dbReference type="InterPro" id="IPR011010">
    <property type="entry name" value="DNA_brk_join_enz"/>
</dbReference>
<evidence type="ECO:0000256" key="1">
    <source>
        <dbReference type="ARBA" id="ARBA00023172"/>
    </source>
</evidence>
<dbReference type="STRING" id="31958.SD37_38270"/>
<accession>A0A193C8Q6</accession>
<dbReference type="PANTHER" id="PTHR30349">
    <property type="entry name" value="PHAGE INTEGRASE-RELATED"/>
    <property type="match status" value="1"/>
</dbReference>
<dbReference type="GO" id="GO:0015074">
    <property type="term" value="P:DNA integration"/>
    <property type="evidence" value="ECO:0007669"/>
    <property type="project" value="InterPro"/>
</dbReference>
<dbReference type="InterPro" id="IPR002104">
    <property type="entry name" value="Integrase_catalytic"/>
</dbReference>
<dbReference type="GO" id="GO:0006310">
    <property type="term" value="P:DNA recombination"/>
    <property type="evidence" value="ECO:0007669"/>
    <property type="project" value="UniProtKB-KW"/>
</dbReference>
<gene>
    <name evidence="4" type="ORF">SD37_38270</name>
</gene>
<evidence type="ECO:0000256" key="2">
    <source>
        <dbReference type="SAM" id="MobiDB-lite"/>
    </source>
</evidence>
<protein>
    <submittedName>
        <fullName evidence="4">Integrase</fullName>
    </submittedName>
</protein>
<feature type="region of interest" description="Disordered" evidence="2">
    <location>
        <begin position="307"/>
        <end position="332"/>
    </location>
</feature>
<dbReference type="InterPro" id="IPR013762">
    <property type="entry name" value="Integrase-like_cat_sf"/>
</dbReference>
<dbReference type="AlphaFoldDB" id="A0A193C8Q6"/>
<proteinExistence type="predicted"/>
<dbReference type="EMBL" id="CP016174">
    <property type="protein sequence ID" value="ANN20862.1"/>
    <property type="molecule type" value="Genomic_DNA"/>
</dbReference>
<dbReference type="SUPFAM" id="SSF56349">
    <property type="entry name" value="DNA breaking-rejoining enzymes"/>
    <property type="match status" value="1"/>
</dbReference>
<feature type="compositionally biased region" description="Basic and acidic residues" evidence="2">
    <location>
        <begin position="319"/>
        <end position="331"/>
    </location>
</feature>
<dbReference type="KEGG" id="aori:SD37_38270"/>
<dbReference type="Gene3D" id="1.10.443.10">
    <property type="entry name" value="Intergrase catalytic core"/>
    <property type="match status" value="1"/>
</dbReference>
<feature type="domain" description="Tyr recombinase" evidence="3">
    <location>
        <begin position="233"/>
        <end position="447"/>
    </location>
</feature>
<evidence type="ECO:0000313" key="4">
    <source>
        <dbReference type="EMBL" id="ANN20862.1"/>
    </source>
</evidence>
<evidence type="ECO:0000259" key="3">
    <source>
        <dbReference type="PROSITE" id="PS51898"/>
    </source>
</evidence>
<sequence length="455" mass="50442">MATTHDVRIWKLEKYEGKQKTTYRVRWVVDGERFGESFETLALADSFRSKLLTAAREGEAFDTESGLPVSMLRATEVKSWFTFACEYADMKWPESSPKYRASLAESLMTITVPMLKGKPPCDPKTLRKALKTAFNLNTRNAPQTDEVRQAISFAAKASRNVGELANADTLRTVLRALDLKLDGKKAATNTVRLRRVALGNAIEYAMSPEQKLLTANPVEDVKMKKRKFVVHEVDPKSVVNPIQGRMLLEAVGTIGKQGPPLVAFYGLMYYAALRPEEVANLNKADLSLPKEGWGDLLLRRARPEIGQEWTDSGEASEEGPLKHRAEEEERTVPCPPQLTALLHEHLRQFGTAPDGRLFRGARDGGRVGSSVYGRVWATARERVFTAEVAAGPLGKRPYDLRHAAVSTWLNGGVEPTRVAKWAGHSLSVLLRVYAKCLDGGEQAARDRVTRALGGE</sequence>
<dbReference type="RefSeq" id="WP_044855771.1">
    <property type="nucleotide sequence ID" value="NZ_CP016174.1"/>
</dbReference>
<reference evidence="4 5" key="1">
    <citation type="journal article" date="2015" name="Genome Announc.">
        <title>Draft Genome Sequence of Norvancomycin-Producing Strain Amycolatopsis orientalis CPCC200066.</title>
        <authorList>
            <person name="Lei X."/>
            <person name="Yuan F."/>
            <person name="Shi Y."/>
            <person name="Li X."/>
            <person name="Wang L."/>
            <person name="Hong B."/>
        </authorList>
    </citation>
    <scope>NUCLEOTIDE SEQUENCE [LARGE SCALE GENOMIC DNA]</scope>
    <source>
        <strain evidence="4 5">B-37</strain>
    </source>
</reference>
<dbReference type="PROSITE" id="PS51898">
    <property type="entry name" value="TYR_RECOMBINASE"/>
    <property type="match status" value="1"/>
</dbReference>
<dbReference type="GO" id="GO:0003677">
    <property type="term" value="F:DNA binding"/>
    <property type="evidence" value="ECO:0007669"/>
    <property type="project" value="InterPro"/>
</dbReference>
<keyword evidence="5" id="KW-1185">Reference proteome</keyword>
<keyword evidence="1" id="KW-0233">DNA recombination</keyword>
<organism evidence="4 5">
    <name type="scientific">Amycolatopsis orientalis</name>
    <name type="common">Nocardia orientalis</name>
    <dbReference type="NCBI Taxonomy" id="31958"/>
    <lineage>
        <taxon>Bacteria</taxon>
        <taxon>Bacillati</taxon>
        <taxon>Actinomycetota</taxon>
        <taxon>Actinomycetes</taxon>
        <taxon>Pseudonocardiales</taxon>
        <taxon>Pseudonocardiaceae</taxon>
        <taxon>Amycolatopsis</taxon>
    </lineage>
</organism>
<dbReference type="PANTHER" id="PTHR30349:SF64">
    <property type="entry name" value="PROPHAGE INTEGRASE INTD-RELATED"/>
    <property type="match status" value="1"/>
</dbReference>
<name>A0A193C8Q6_AMYOR</name>
<dbReference type="InterPro" id="IPR050090">
    <property type="entry name" value="Tyrosine_recombinase_XerCD"/>
</dbReference>